<dbReference type="EMBL" id="CP019633">
    <property type="protein sequence ID" value="AQQ08608.1"/>
    <property type="molecule type" value="Genomic_DNA"/>
</dbReference>
<dbReference type="OrthoDB" id="9809583at2"/>
<evidence type="ECO:0000313" key="3">
    <source>
        <dbReference type="Proteomes" id="UP000188273"/>
    </source>
</evidence>
<reference evidence="3" key="1">
    <citation type="submission" date="2017-02" db="EMBL/GenBank/DDBJ databases">
        <title>Comparative genomics and description of representatives of a novel lineage of planctomycetes thriving in anoxic sediments.</title>
        <authorList>
            <person name="Spring S."/>
            <person name="Bunk B."/>
            <person name="Sproer C."/>
            <person name="Klenk H.-P."/>
        </authorList>
    </citation>
    <scope>NUCLEOTIDE SEQUENCE [LARGE SCALE GENOMIC DNA]</scope>
    <source>
        <strain evidence="3">L21-RPul-D3</strain>
    </source>
</reference>
<dbReference type="PANTHER" id="PTHR34154">
    <property type="entry name" value="ALKALI-SENSITIVE LINKAGE PROTEIN 1"/>
    <property type="match status" value="1"/>
</dbReference>
<dbReference type="Proteomes" id="UP000188273">
    <property type="component" value="Chromosome"/>
</dbReference>
<dbReference type="InterPro" id="IPR017853">
    <property type="entry name" value="GH"/>
</dbReference>
<keyword evidence="3" id="KW-1185">Reference proteome</keyword>
<dbReference type="InterPro" id="IPR024655">
    <property type="entry name" value="Asl1_glyco_hydro_catalytic"/>
</dbReference>
<dbReference type="PROSITE" id="PS51257">
    <property type="entry name" value="PROKAR_LIPOPROTEIN"/>
    <property type="match status" value="1"/>
</dbReference>
<protein>
    <submittedName>
        <fullName evidence="2">Beta-xylosidase</fullName>
    </submittedName>
</protein>
<dbReference type="InterPro" id="IPR053183">
    <property type="entry name" value="ASL1"/>
</dbReference>
<dbReference type="AlphaFoldDB" id="A0A1Q2HME7"/>
<proteinExistence type="predicted"/>
<accession>A0A1Q2HME7</accession>
<dbReference type="Pfam" id="PF11790">
    <property type="entry name" value="Glyco_hydro_cc"/>
    <property type="match status" value="1"/>
</dbReference>
<dbReference type="GO" id="GO:0071966">
    <property type="term" value="P:fungal-type cell wall polysaccharide metabolic process"/>
    <property type="evidence" value="ECO:0007669"/>
    <property type="project" value="TreeGrafter"/>
</dbReference>
<gene>
    <name evidence="2" type="ORF">L21SP3_00395</name>
</gene>
<evidence type="ECO:0000313" key="2">
    <source>
        <dbReference type="EMBL" id="AQQ08608.1"/>
    </source>
</evidence>
<dbReference type="Gene3D" id="3.20.20.80">
    <property type="entry name" value="Glycosidases"/>
    <property type="match status" value="1"/>
</dbReference>
<sequence length="280" mass="31565">MLDRRDFLISSAALSACGLSVLAEEKSEEKKIITPKKGIGLGTKTGSGWLEKIKQLNVSWHYNWGLKTPEKEPKGIYHVPMIWGKWGVDKAADYLEGLSNSGAAEDVLTFNEPDGKKQANMSVEKAIELWPKLEGCGLRLGSPACVHPDNEWMLDFMEQAEKKNLRVDFVTVHDYGGGNAEGFIKKLEEVKKLYGKPLWITEFAVGDWKAKSVQENRHSPAKVLRFMKEVLPELEKLEFLERYAWFPAGRNSKHLGTSALFKEDGSLTNLGRFYSRFGVK</sequence>
<dbReference type="STRING" id="1940790.L21SP3_00395"/>
<evidence type="ECO:0000259" key="1">
    <source>
        <dbReference type="Pfam" id="PF11790"/>
    </source>
</evidence>
<dbReference type="RefSeq" id="WP_077539081.1">
    <property type="nucleotide sequence ID" value="NZ_CP019633.1"/>
</dbReference>
<organism evidence="2 3">
    <name type="scientific">Sedimentisphaera cyanobacteriorum</name>
    <dbReference type="NCBI Taxonomy" id="1940790"/>
    <lineage>
        <taxon>Bacteria</taxon>
        <taxon>Pseudomonadati</taxon>
        <taxon>Planctomycetota</taxon>
        <taxon>Phycisphaerae</taxon>
        <taxon>Sedimentisphaerales</taxon>
        <taxon>Sedimentisphaeraceae</taxon>
        <taxon>Sedimentisphaera</taxon>
    </lineage>
</organism>
<dbReference type="PANTHER" id="PTHR34154:SF3">
    <property type="entry name" value="ALKALI-SENSITIVE LINKAGE PROTEIN 1"/>
    <property type="match status" value="1"/>
</dbReference>
<dbReference type="KEGG" id="pbu:L21SP3_00395"/>
<dbReference type="SUPFAM" id="SSF51445">
    <property type="entry name" value="(Trans)glycosidases"/>
    <property type="match status" value="1"/>
</dbReference>
<name>A0A1Q2HME7_9BACT</name>
<feature type="domain" description="Asl1-like glycosyl hydrolase catalytic" evidence="1">
    <location>
        <begin position="52"/>
        <end position="274"/>
    </location>
</feature>